<evidence type="ECO:0000313" key="13">
    <source>
        <dbReference type="Proteomes" id="UP001497457"/>
    </source>
</evidence>
<dbReference type="GO" id="GO:0009626">
    <property type="term" value="P:plant-type hypersensitive response"/>
    <property type="evidence" value="ECO:0007669"/>
    <property type="project" value="UniProtKB-ARBA"/>
</dbReference>
<feature type="domain" description="Disease resistance N-terminal" evidence="9">
    <location>
        <begin position="18"/>
        <end position="99"/>
    </location>
</feature>
<evidence type="ECO:0000256" key="2">
    <source>
        <dbReference type="ARBA" id="ARBA00022614"/>
    </source>
</evidence>
<keyword evidence="5" id="KW-0611">Plant defense</keyword>
<name>A0ABC8YYK7_9POAL</name>
<dbReference type="GO" id="GO:0000166">
    <property type="term" value="F:nucleotide binding"/>
    <property type="evidence" value="ECO:0007669"/>
    <property type="project" value="UniProtKB-KW"/>
</dbReference>
<organism evidence="12 13">
    <name type="scientific">Urochloa decumbens</name>
    <dbReference type="NCBI Taxonomy" id="240449"/>
    <lineage>
        <taxon>Eukaryota</taxon>
        <taxon>Viridiplantae</taxon>
        <taxon>Streptophyta</taxon>
        <taxon>Embryophyta</taxon>
        <taxon>Tracheophyta</taxon>
        <taxon>Spermatophyta</taxon>
        <taxon>Magnoliopsida</taxon>
        <taxon>Liliopsida</taxon>
        <taxon>Poales</taxon>
        <taxon>Poaceae</taxon>
        <taxon>PACMAD clade</taxon>
        <taxon>Panicoideae</taxon>
        <taxon>Panicodae</taxon>
        <taxon>Paniceae</taxon>
        <taxon>Melinidinae</taxon>
        <taxon>Urochloa</taxon>
    </lineage>
</organism>
<dbReference type="EMBL" id="OZ075127">
    <property type="protein sequence ID" value="CAL4950405.1"/>
    <property type="molecule type" value="Genomic_DNA"/>
</dbReference>
<dbReference type="Pfam" id="PF18052">
    <property type="entry name" value="Rx_N"/>
    <property type="match status" value="1"/>
</dbReference>
<reference evidence="12" key="1">
    <citation type="submission" date="2024-10" db="EMBL/GenBank/DDBJ databases">
        <authorList>
            <person name="Ryan C."/>
        </authorList>
    </citation>
    <scope>NUCLEOTIDE SEQUENCE [LARGE SCALE GENOMIC DNA]</scope>
</reference>
<dbReference type="InterPro" id="IPR042197">
    <property type="entry name" value="Apaf_helical"/>
</dbReference>
<dbReference type="Gene3D" id="3.80.10.10">
    <property type="entry name" value="Ribonuclease Inhibitor"/>
    <property type="match status" value="1"/>
</dbReference>
<dbReference type="GO" id="GO:0042742">
    <property type="term" value="P:defense response to bacterium"/>
    <property type="evidence" value="ECO:0007669"/>
    <property type="project" value="UniProtKB-ARBA"/>
</dbReference>
<feature type="domain" description="NB-ARC" evidence="8">
    <location>
        <begin position="163"/>
        <end position="319"/>
    </location>
</feature>
<dbReference type="AlphaFoldDB" id="A0ABC8YYK7"/>
<feature type="domain" description="Disease resistance protein winged helix" evidence="10">
    <location>
        <begin position="413"/>
        <end position="483"/>
    </location>
</feature>
<dbReference type="Pfam" id="PF23559">
    <property type="entry name" value="WHD_DRP"/>
    <property type="match status" value="1"/>
</dbReference>
<sequence>MKGINQATMDDLITWATGRLLPKLVEFLNQEHNLQTSMKEDLESLERQLRTMDATLFKMSQSKQDQLDPHDRHYWAIDAWELSYDIEDTVDNILLCVEEGGLVPIANQDIFRETLEGIKVRVNNLSAWRVGDFVATRSTVGSYIKFAHKEVRQLVGIHKLTAELISMMSSAHGLKKVSIWGAGGMGKTTLAKAVYDNIKGEFHCSAFVSVGLRPDVKKVFRDILVGLGKERYTDFNMTRLDETQLKDELRHFLKNKRFLIIIDDIRDMPSWEQIECALTDSGCESRIITTSRKLDVAERCGEVLKLMPLSIDGSKELFYATLCGRKATVTFDALDEQLTEYIIHKCGGVPLAIITIASLLAGKPQEEWTQVCNYSTGFGNKDNIDLENTRKIMQLSYYGLPSHLKTCLLYLSIFPKDHAIEKDTLVWRWVAEGFVQEELGESLFKVGERYFYELINRSMIQPVENEDTDIRACRVPNMVHDLICIVAKEENFVTILDWYDHDQHLSYQSNTRIIAVQNRDLEKHDLTKICKPKVRSFNGSGCRISSMMSVLPSFQVLRVLCLEGCRRLTEDGSDDLKNLAGLLHLRYLGIRGMMSIRELPAEIGNLRFLQTLDFTGDMKALPHSVTQLRQLKCLRCFGSMLELPEGMGNLTSLEELQLGVTKAPNFAKELSKLTELRVLRIRAGFFGQCRETLMESLSKLQKIEEVELSFRESIFENKEHQELRRLVIAPGAFPKLWYLKINTWLMYQPGAMPCLKSVELDVHVKIDGFHCKISRIFVAQEQNHQNMIWSYLGH</sequence>
<evidence type="ECO:0000259" key="9">
    <source>
        <dbReference type="Pfam" id="PF18052"/>
    </source>
</evidence>
<evidence type="ECO:0000256" key="4">
    <source>
        <dbReference type="ARBA" id="ARBA00022741"/>
    </source>
</evidence>
<dbReference type="FunFam" id="1.10.10.10:FF:000322">
    <property type="entry name" value="Probable disease resistance protein At1g63360"/>
    <property type="match status" value="1"/>
</dbReference>
<keyword evidence="4" id="KW-0547">Nucleotide-binding</keyword>
<feature type="coiled-coil region" evidence="7">
    <location>
        <begin position="28"/>
        <end position="55"/>
    </location>
</feature>
<dbReference type="InterPro" id="IPR036388">
    <property type="entry name" value="WH-like_DNA-bd_sf"/>
</dbReference>
<proteinExistence type="inferred from homology"/>
<gene>
    <name evidence="12" type="ORF">URODEC1_LOCUS38363</name>
</gene>
<evidence type="ECO:0000256" key="1">
    <source>
        <dbReference type="ARBA" id="ARBA00008894"/>
    </source>
</evidence>
<keyword evidence="6 7" id="KW-0175">Coiled coil</keyword>
<evidence type="ECO:0000259" key="8">
    <source>
        <dbReference type="Pfam" id="PF00931"/>
    </source>
</evidence>
<dbReference type="Gene3D" id="1.20.5.4130">
    <property type="match status" value="1"/>
</dbReference>
<evidence type="ECO:0000259" key="10">
    <source>
        <dbReference type="Pfam" id="PF23559"/>
    </source>
</evidence>
<dbReference type="InterPro" id="IPR032675">
    <property type="entry name" value="LRR_dom_sf"/>
</dbReference>
<protein>
    <submittedName>
        <fullName evidence="12">Uncharacterized protein</fullName>
    </submittedName>
</protein>
<dbReference type="InterPro" id="IPR058922">
    <property type="entry name" value="WHD_DRP"/>
</dbReference>
<accession>A0ABC8YYK7</accession>
<dbReference type="PANTHER" id="PTHR23155:SF1181">
    <property type="entry name" value="OS08G0170200 PROTEIN"/>
    <property type="match status" value="1"/>
</dbReference>
<dbReference type="Pfam" id="PF23598">
    <property type="entry name" value="LRR_14"/>
    <property type="match status" value="1"/>
</dbReference>
<evidence type="ECO:0000256" key="6">
    <source>
        <dbReference type="ARBA" id="ARBA00023054"/>
    </source>
</evidence>
<dbReference type="Gene3D" id="1.10.10.10">
    <property type="entry name" value="Winged helix-like DNA-binding domain superfamily/Winged helix DNA-binding domain"/>
    <property type="match status" value="1"/>
</dbReference>
<evidence type="ECO:0000256" key="7">
    <source>
        <dbReference type="SAM" id="Coils"/>
    </source>
</evidence>
<evidence type="ECO:0000256" key="3">
    <source>
        <dbReference type="ARBA" id="ARBA00022737"/>
    </source>
</evidence>
<evidence type="ECO:0000256" key="5">
    <source>
        <dbReference type="ARBA" id="ARBA00022821"/>
    </source>
</evidence>
<dbReference type="SUPFAM" id="SSF52540">
    <property type="entry name" value="P-loop containing nucleoside triphosphate hydrolases"/>
    <property type="match status" value="1"/>
</dbReference>
<keyword evidence="2" id="KW-0433">Leucine-rich repeat</keyword>
<evidence type="ECO:0000259" key="11">
    <source>
        <dbReference type="Pfam" id="PF23598"/>
    </source>
</evidence>
<dbReference type="SUPFAM" id="SSF52047">
    <property type="entry name" value="RNI-like"/>
    <property type="match status" value="1"/>
</dbReference>
<dbReference type="Proteomes" id="UP001497457">
    <property type="component" value="Chromosome 17b"/>
</dbReference>
<dbReference type="Gene3D" id="1.10.8.430">
    <property type="entry name" value="Helical domain of apoptotic protease-activating factors"/>
    <property type="match status" value="1"/>
</dbReference>
<dbReference type="InterPro" id="IPR044974">
    <property type="entry name" value="Disease_R_plants"/>
</dbReference>
<dbReference type="InterPro" id="IPR055414">
    <property type="entry name" value="LRR_R13L4/SHOC2-like"/>
</dbReference>
<dbReference type="InterPro" id="IPR041118">
    <property type="entry name" value="Rx_N"/>
</dbReference>
<dbReference type="PANTHER" id="PTHR23155">
    <property type="entry name" value="DISEASE RESISTANCE PROTEIN RP"/>
    <property type="match status" value="1"/>
</dbReference>
<keyword evidence="3" id="KW-0677">Repeat</keyword>
<feature type="domain" description="Disease resistance R13L4/SHOC-2-like LRR" evidence="11">
    <location>
        <begin position="533"/>
        <end position="728"/>
    </location>
</feature>
<dbReference type="GO" id="GO:0002758">
    <property type="term" value="P:innate immune response-activating signaling pathway"/>
    <property type="evidence" value="ECO:0007669"/>
    <property type="project" value="UniProtKB-ARBA"/>
</dbReference>
<evidence type="ECO:0000313" key="12">
    <source>
        <dbReference type="EMBL" id="CAL4950405.1"/>
    </source>
</evidence>
<dbReference type="Gene3D" id="3.40.50.300">
    <property type="entry name" value="P-loop containing nucleotide triphosphate hydrolases"/>
    <property type="match status" value="1"/>
</dbReference>
<dbReference type="PRINTS" id="PR00364">
    <property type="entry name" value="DISEASERSIST"/>
</dbReference>
<keyword evidence="13" id="KW-1185">Reference proteome</keyword>
<comment type="similarity">
    <text evidence="1">Belongs to the disease resistance NB-LRR family.</text>
</comment>
<dbReference type="InterPro" id="IPR027417">
    <property type="entry name" value="P-loop_NTPase"/>
</dbReference>
<dbReference type="InterPro" id="IPR002182">
    <property type="entry name" value="NB-ARC"/>
</dbReference>
<dbReference type="Pfam" id="PF00931">
    <property type="entry name" value="NB-ARC"/>
    <property type="match status" value="1"/>
</dbReference>